<dbReference type="EMBL" id="FOSZ01000002">
    <property type="protein sequence ID" value="SFK76258.1"/>
    <property type="molecule type" value="Genomic_DNA"/>
</dbReference>
<name>A0A1I4C564_9RHOB</name>
<dbReference type="InterPro" id="IPR013320">
    <property type="entry name" value="ConA-like_dom_sf"/>
</dbReference>
<keyword evidence="2" id="KW-1185">Reference proteome</keyword>
<gene>
    <name evidence="1" type="ORF">SAMN04488036_10265</name>
</gene>
<dbReference type="STRING" id="1280847.SAMN04488036_10265"/>
<protein>
    <submittedName>
        <fullName evidence="1">Concanavalin A-like lectin/glucanases superfamily protein</fullName>
    </submittedName>
</protein>
<evidence type="ECO:0000313" key="1">
    <source>
        <dbReference type="EMBL" id="SFK76258.1"/>
    </source>
</evidence>
<dbReference type="Pfam" id="PF13385">
    <property type="entry name" value="Laminin_G_3"/>
    <property type="match status" value="1"/>
</dbReference>
<keyword evidence="1" id="KW-0430">Lectin</keyword>
<dbReference type="Proteomes" id="UP000198851">
    <property type="component" value="Unassembled WGS sequence"/>
</dbReference>
<dbReference type="Gene3D" id="2.60.120.200">
    <property type="match status" value="1"/>
</dbReference>
<reference evidence="2" key="1">
    <citation type="submission" date="2016-10" db="EMBL/GenBank/DDBJ databases">
        <authorList>
            <person name="Varghese N."/>
            <person name="Submissions S."/>
        </authorList>
    </citation>
    <scope>NUCLEOTIDE SEQUENCE [LARGE SCALE GENOMIC DNA]</scope>
    <source>
        <strain evidence="2">DSM 28453</strain>
    </source>
</reference>
<evidence type="ECO:0000313" key="2">
    <source>
        <dbReference type="Proteomes" id="UP000198851"/>
    </source>
</evidence>
<accession>A0A1I4C564</accession>
<dbReference type="GO" id="GO:0030246">
    <property type="term" value="F:carbohydrate binding"/>
    <property type="evidence" value="ECO:0007669"/>
    <property type="project" value="UniProtKB-KW"/>
</dbReference>
<sequence length="825" mass="86489">MTIEQQVDALTASVDNLRGAVVSKKATLDASVVDAQSATAQAQAAKANALSARDQAGAFKDASYIAAQSAASAVAYQDLSAAALTKAVTAVDVFIYDTSKDSDGGAWRHRCAGTSWYREPLNTPTRGSRRDFPAVAVIVATADAVTIYDGDDPSLPMWMVVSGGSDKFFNTAGGGAITAISAKNGWLVGTSSTRSISRLNFLTEKAYTGVGFGSYKVTAPIATFRNAVVFPKYTVPPSMFSIASSIAYDLAMTVLPNAPVDPATGLPVPMIAVATAGGVSVIKDDGTVVDATFVGSRNYISKVDFTADNWVFATTSNVTNPIGWFPVLFEIPSADVTNLGTSTGGNGVGFTFLDAPYINTTQYEAGTDAVASDKTLFVGKTVGFWQIQAVPDDTLDVMRKNMVSKITSTYNTGWMNGAIRGAFLADTNDTDLVEAEFSDDFSGYSDQAAMQSAGYSFVNSAFDAALNAVVFSGSASGDITLSWATLTAAGIAAGDAYEVTVVVTGLVAGSLSVQDNFVSIGAFSSDGTHIFRGTRAGNFRFVTANGFEGEIQSITFRKLDRDRSIKNSGLVVNGTITRAPVSTGAELVAYSGFSASNFLEQPYNSELDFGTDDFCYMGWFYDSSVNGAAILTRNDGVGVEANYGPGSVNIFSNAGLIKLRLGNSLALNHAMPLGSLRWVHVVALRRSGVAELWVDGVLRASSGNSENLTLAGGALRFGQYFYSQTFSAIGGTILALWRISATAPTADQIRRIYEDEKALFQENAACTLYGASDAVTALAHDSDSGLLHVGTSAGRSVFKGLRRVANTTTPVATAIAAAGDLVVEQ</sequence>
<proteinExistence type="predicted"/>
<dbReference type="SUPFAM" id="SSF49899">
    <property type="entry name" value="Concanavalin A-like lectins/glucanases"/>
    <property type="match status" value="1"/>
</dbReference>
<organism evidence="1 2">
    <name type="scientific">Shimia haliotis</name>
    <dbReference type="NCBI Taxonomy" id="1280847"/>
    <lineage>
        <taxon>Bacteria</taxon>
        <taxon>Pseudomonadati</taxon>
        <taxon>Pseudomonadota</taxon>
        <taxon>Alphaproteobacteria</taxon>
        <taxon>Rhodobacterales</taxon>
        <taxon>Roseobacteraceae</taxon>
    </lineage>
</organism>
<dbReference type="AlphaFoldDB" id="A0A1I4C564"/>